<evidence type="ECO:0000256" key="8">
    <source>
        <dbReference type="ARBA" id="ARBA00022970"/>
    </source>
</evidence>
<accession>A0A0C1R3Y5</accession>
<keyword evidence="7" id="KW-1278">Translocase</keyword>
<comment type="caution">
    <text evidence="12">The sequence shown here is derived from an EMBL/GenBank/DDBJ whole genome shotgun (WGS) entry which is preliminary data.</text>
</comment>
<keyword evidence="6" id="KW-0918">Phosphonate transport</keyword>
<dbReference type="Pfam" id="PF00005">
    <property type="entry name" value="ABC_tran"/>
    <property type="match status" value="1"/>
</dbReference>
<comment type="similarity">
    <text evidence="1">Belongs to the ABC transporter superfamily.</text>
</comment>
<dbReference type="PANTHER" id="PTHR43166">
    <property type="entry name" value="AMINO ACID IMPORT ATP-BINDING PROTEIN"/>
    <property type="match status" value="1"/>
</dbReference>
<keyword evidence="13" id="KW-1185">Reference proteome</keyword>
<keyword evidence="8" id="KW-0029">Amino-acid transport</keyword>
<evidence type="ECO:0000313" key="13">
    <source>
        <dbReference type="Proteomes" id="UP000029738"/>
    </source>
</evidence>
<dbReference type="SMART" id="SM00382">
    <property type="entry name" value="AAA"/>
    <property type="match status" value="1"/>
</dbReference>
<feature type="domain" description="ABC transporter" evidence="10">
    <location>
        <begin position="2"/>
        <end position="241"/>
    </location>
</feature>
<dbReference type="InterPro" id="IPR003439">
    <property type="entry name" value="ABC_transporter-like_ATP-bd"/>
</dbReference>
<sequence length="331" mass="35905">MIEFVDVRKIYKQGDQTTVALDGVTLQVKPGKIFGVLGPSGAGKSTLIRCVNQLEKPTSGSVWVNAQEITALSGAALRQARQHIGMIFQHFNLLSSRTVAENIAFPLEVIGYSKLKRKAKVEELLALVGLESKANAYPAQLSGGQKQRVGIARALAGEPKVLLSDEATSALDPQTTRSILELLRDLNKRMGLTILLITHEMSVVKHICDSVAVLRAGKIVEQGQVSYLASQPDTLLAQEFFPRCNGYTHHSDGILATLAFAGETATQPIFATLARRFDIDIHLLNGSVETVGNQRVGQFQVELKGANLTQALEYLHKSKVEVEVHSCKGGN</sequence>
<dbReference type="InterPro" id="IPR041701">
    <property type="entry name" value="MetN_ABC"/>
</dbReference>
<dbReference type="InterPro" id="IPR027417">
    <property type="entry name" value="P-loop_NTPase"/>
</dbReference>
<organism evidence="12">
    <name type="scientific">Tolypothrix bouteillei VB521301</name>
    <dbReference type="NCBI Taxonomy" id="1479485"/>
    <lineage>
        <taxon>Bacteria</taxon>
        <taxon>Bacillati</taxon>
        <taxon>Cyanobacteriota</taxon>
        <taxon>Cyanophyceae</taxon>
        <taxon>Nostocales</taxon>
        <taxon>Tolypothrichaceae</taxon>
        <taxon>Tolypothrix</taxon>
    </lineage>
</organism>
<keyword evidence="4" id="KW-0547">Nucleotide-binding</keyword>
<evidence type="ECO:0000313" key="11">
    <source>
        <dbReference type="EMBL" id="KAF3889603.1"/>
    </source>
</evidence>
<dbReference type="Proteomes" id="UP000029738">
    <property type="component" value="Unassembled WGS sequence"/>
</dbReference>
<evidence type="ECO:0000256" key="1">
    <source>
        <dbReference type="ARBA" id="ARBA00005417"/>
    </source>
</evidence>
<dbReference type="AlphaFoldDB" id="A0A0C1R3Y5"/>
<dbReference type="Pfam" id="PF09383">
    <property type="entry name" value="NIL"/>
    <property type="match status" value="1"/>
</dbReference>
<dbReference type="GO" id="GO:0006865">
    <property type="term" value="P:amino acid transport"/>
    <property type="evidence" value="ECO:0007669"/>
    <property type="project" value="UniProtKB-KW"/>
</dbReference>
<dbReference type="SMART" id="SM00930">
    <property type="entry name" value="NIL"/>
    <property type="match status" value="1"/>
</dbReference>
<evidence type="ECO:0000256" key="9">
    <source>
        <dbReference type="ARBA" id="ARBA00023136"/>
    </source>
</evidence>
<dbReference type="STRING" id="1479485.DA73_0237925"/>
<evidence type="ECO:0000259" key="10">
    <source>
        <dbReference type="PROSITE" id="PS50893"/>
    </source>
</evidence>
<dbReference type="CDD" id="cd03258">
    <property type="entry name" value="ABC_MetN_methionine_transporter"/>
    <property type="match status" value="1"/>
</dbReference>
<proteinExistence type="inferred from homology"/>
<dbReference type="Gene3D" id="3.30.70.260">
    <property type="match status" value="1"/>
</dbReference>
<keyword evidence="2" id="KW-0813">Transport</keyword>
<dbReference type="InterPro" id="IPR045865">
    <property type="entry name" value="ACT-like_dom_sf"/>
</dbReference>
<dbReference type="OrthoDB" id="9804199at2"/>
<evidence type="ECO:0000256" key="3">
    <source>
        <dbReference type="ARBA" id="ARBA00022475"/>
    </source>
</evidence>
<dbReference type="PROSITE" id="PS50893">
    <property type="entry name" value="ABC_TRANSPORTER_2"/>
    <property type="match status" value="1"/>
</dbReference>
<dbReference type="RefSeq" id="WP_038074223.1">
    <property type="nucleotide sequence ID" value="NZ_JHEG04000001.1"/>
</dbReference>
<dbReference type="InterPro" id="IPR018449">
    <property type="entry name" value="NIL_domain"/>
</dbReference>
<dbReference type="SUPFAM" id="SSF55021">
    <property type="entry name" value="ACT-like"/>
    <property type="match status" value="1"/>
</dbReference>
<evidence type="ECO:0000256" key="2">
    <source>
        <dbReference type="ARBA" id="ARBA00022448"/>
    </source>
</evidence>
<keyword evidence="9" id="KW-0472">Membrane</keyword>
<reference evidence="11" key="2">
    <citation type="submission" date="2019-11" db="EMBL/GenBank/DDBJ databases">
        <title>Improved Assembly of Tolypothrix boutellei genome.</title>
        <authorList>
            <person name="Sarangi A.N."/>
            <person name="Mukherjee M."/>
            <person name="Ghosh S."/>
            <person name="Singh D."/>
            <person name="Das A."/>
            <person name="Kant S."/>
            <person name="Prusty A."/>
            <person name="Tripathy S."/>
        </authorList>
    </citation>
    <scope>NUCLEOTIDE SEQUENCE</scope>
    <source>
        <strain evidence="11">VB521301</strain>
    </source>
</reference>
<dbReference type="GO" id="GO:0005886">
    <property type="term" value="C:plasma membrane"/>
    <property type="evidence" value="ECO:0007669"/>
    <property type="project" value="UniProtKB-ARBA"/>
</dbReference>
<reference evidence="12" key="1">
    <citation type="journal article" date="2015" name="Genome Announc.">
        <title>Draft Genome Sequence of Tolypothrix boutellei Strain VB521301.</title>
        <authorList>
            <person name="Chandrababunaidu M.M."/>
            <person name="Singh D."/>
            <person name="Sen D."/>
            <person name="Bhan S."/>
            <person name="Das S."/>
            <person name="Gupta A."/>
            <person name="Adhikary S.P."/>
            <person name="Tripathy S."/>
        </authorList>
    </citation>
    <scope>NUCLEOTIDE SEQUENCE</scope>
    <source>
        <strain evidence="12">VB521301</strain>
    </source>
</reference>
<dbReference type="GO" id="GO:0005524">
    <property type="term" value="F:ATP binding"/>
    <property type="evidence" value="ECO:0007669"/>
    <property type="project" value="UniProtKB-KW"/>
</dbReference>
<dbReference type="InterPro" id="IPR017871">
    <property type="entry name" value="ABC_transporter-like_CS"/>
</dbReference>
<keyword evidence="5 12" id="KW-0067">ATP-binding</keyword>
<evidence type="ECO:0000256" key="4">
    <source>
        <dbReference type="ARBA" id="ARBA00022741"/>
    </source>
</evidence>
<dbReference type="EMBL" id="JHEG02000059">
    <property type="protein sequence ID" value="KIE06995.1"/>
    <property type="molecule type" value="Genomic_DNA"/>
</dbReference>
<dbReference type="PROSITE" id="PS00211">
    <property type="entry name" value="ABC_TRANSPORTER_1"/>
    <property type="match status" value="1"/>
</dbReference>
<dbReference type="InterPro" id="IPR003593">
    <property type="entry name" value="AAA+_ATPase"/>
</dbReference>
<dbReference type="PANTHER" id="PTHR43166:SF30">
    <property type="entry name" value="METHIONINE IMPORT ATP-BINDING PROTEIN METN"/>
    <property type="match status" value="1"/>
</dbReference>
<dbReference type="FunFam" id="3.40.50.300:FF:000056">
    <property type="entry name" value="Cell division ATP-binding protein FtsE"/>
    <property type="match status" value="1"/>
</dbReference>
<gene>
    <name evidence="12" type="ORF">DA73_0237925</name>
    <name evidence="11" type="ORF">DA73_0400032125</name>
</gene>
<dbReference type="Gene3D" id="3.40.50.300">
    <property type="entry name" value="P-loop containing nucleotide triphosphate hydrolases"/>
    <property type="match status" value="1"/>
</dbReference>
<dbReference type="InterPro" id="IPR050086">
    <property type="entry name" value="MetN_ABC_transporter-like"/>
</dbReference>
<evidence type="ECO:0000256" key="6">
    <source>
        <dbReference type="ARBA" id="ARBA00022885"/>
    </source>
</evidence>
<dbReference type="EMBL" id="JHEG04000001">
    <property type="protein sequence ID" value="KAF3889603.1"/>
    <property type="molecule type" value="Genomic_DNA"/>
</dbReference>
<dbReference type="SUPFAM" id="SSF52540">
    <property type="entry name" value="P-loop containing nucleoside triphosphate hydrolases"/>
    <property type="match status" value="1"/>
</dbReference>
<evidence type="ECO:0000256" key="5">
    <source>
        <dbReference type="ARBA" id="ARBA00022840"/>
    </source>
</evidence>
<keyword evidence="3" id="KW-1003">Cell membrane</keyword>
<name>A0A0C1R3Y5_9CYAN</name>
<dbReference type="GO" id="GO:0016887">
    <property type="term" value="F:ATP hydrolysis activity"/>
    <property type="evidence" value="ECO:0007669"/>
    <property type="project" value="InterPro"/>
</dbReference>
<evidence type="ECO:0000313" key="12">
    <source>
        <dbReference type="EMBL" id="KIE06995.1"/>
    </source>
</evidence>
<protein>
    <submittedName>
        <fullName evidence="11">ATP-binding cassette domain-containing protein</fullName>
    </submittedName>
    <submittedName>
        <fullName evidence="12">Methionine ABC transporter ATP-binding protein</fullName>
    </submittedName>
</protein>
<dbReference type="GO" id="GO:0015716">
    <property type="term" value="P:organic phosphonate transport"/>
    <property type="evidence" value="ECO:0007669"/>
    <property type="project" value="UniProtKB-KW"/>
</dbReference>
<evidence type="ECO:0000256" key="7">
    <source>
        <dbReference type="ARBA" id="ARBA00022967"/>
    </source>
</evidence>